<reference evidence="2" key="1">
    <citation type="journal article" date="2018" name="MSphere">
        <title>Fusobacterium Genomics Using MinION and Illumina Sequencing Enables Genome Completion and Correction.</title>
        <authorList>
            <person name="Todd S.M."/>
            <person name="Settlage R.E."/>
            <person name="Lahmers K.K."/>
            <person name="Slade D.J."/>
        </authorList>
    </citation>
    <scope>NUCLEOTIDE SEQUENCE [LARGE SCALE GENOMIC DNA]</scope>
    <source>
        <strain evidence="2">ATCC 9817</strain>
    </source>
</reference>
<dbReference type="EMBL" id="CP028102">
    <property type="protein sequence ID" value="AVQ17630.1"/>
    <property type="molecule type" value="Genomic_DNA"/>
</dbReference>
<dbReference type="RefSeq" id="WP_005886363.1">
    <property type="nucleotide sequence ID" value="NZ_CP028102.1"/>
</dbReference>
<accession>A0ABM6TU74</accession>
<evidence type="ECO:0000313" key="2">
    <source>
        <dbReference type="Proteomes" id="UP000240258"/>
    </source>
</evidence>
<name>A0ABM6TU74_FUSMR</name>
<dbReference type="GeneID" id="62761910"/>
<organism evidence="1 2">
    <name type="scientific">Fusobacterium mortiferum ATCC 9817</name>
    <dbReference type="NCBI Taxonomy" id="469616"/>
    <lineage>
        <taxon>Bacteria</taxon>
        <taxon>Fusobacteriati</taxon>
        <taxon>Fusobacteriota</taxon>
        <taxon>Fusobacteriia</taxon>
        <taxon>Fusobacteriales</taxon>
        <taxon>Fusobacteriaceae</taxon>
        <taxon>Fusobacterium</taxon>
    </lineage>
</organism>
<keyword evidence="2" id="KW-1185">Reference proteome</keyword>
<proteinExistence type="predicted"/>
<evidence type="ECO:0000313" key="1">
    <source>
        <dbReference type="EMBL" id="AVQ17630.1"/>
    </source>
</evidence>
<dbReference type="Proteomes" id="UP000240258">
    <property type="component" value="Chromosome"/>
</dbReference>
<protein>
    <submittedName>
        <fullName evidence="1">Uncharacterized protein</fullName>
    </submittedName>
</protein>
<gene>
    <name evidence="1" type="ORF">C4N19_00180</name>
</gene>
<sequence>MISHKTLIIYFFIWRNSGIVIMGRMEKTYIRKREKKYAIYSLFDKKRLTKYYDNIEELEENVYIAKDEKTEKYAFLSSGFSTKTEYKEIHKVLDTEINEYLYIGIVEEERIDILTKIDKINIKELSQQEQNKLINLLLEIKNRKSNFLE</sequence>